<dbReference type="Pfam" id="PF00535">
    <property type="entry name" value="Glycos_transf_2"/>
    <property type="match status" value="1"/>
</dbReference>
<dbReference type="RefSeq" id="WP_068590586.1">
    <property type="nucleotide sequence ID" value="NZ_LRXL01000026.1"/>
</dbReference>
<evidence type="ECO:0000313" key="2">
    <source>
        <dbReference type="EMBL" id="OAB80221.1"/>
    </source>
</evidence>
<dbReference type="GO" id="GO:0016758">
    <property type="term" value="F:hexosyltransferase activity"/>
    <property type="evidence" value="ECO:0007669"/>
    <property type="project" value="UniProtKB-ARBA"/>
</dbReference>
<proteinExistence type="predicted"/>
<evidence type="ECO:0000259" key="1">
    <source>
        <dbReference type="Pfam" id="PF00535"/>
    </source>
</evidence>
<keyword evidence="3" id="KW-1185">Reference proteome</keyword>
<accession>A0A167J193</accession>
<feature type="domain" description="Glycosyltransferase 2-like" evidence="1">
    <location>
        <begin position="5"/>
        <end position="129"/>
    </location>
</feature>
<dbReference type="AlphaFoldDB" id="A0A167J193"/>
<gene>
    <name evidence="2" type="ORF">ULVI_05660</name>
</gene>
<dbReference type="EMBL" id="LRXL01000026">
    <property type="protein sequence ID" value="OAB80221.1"/>
    <property type="molecule type" value="Genomic_DNA"/>
</dbReference>
<dbReference type="Gene3D" id="3.90.550.10">
    <property type="entry name" value="Spore Coat Polysaccharide Biosynthesis Protein SpsA, Chain A"/>
    <property type="match status" value="1"/>
</dbReference>
<dbReference type="InterPro" id="IPR029044">
    <property type="entry name" value="Nucleotide-diphossugar_trans"/>
</dbReference>
<protein>
    <recommendedName>
        <fullName evidence="1">Glycosyltransferase 2-like domain-containing protein</fullName>
    </recommendedName>
</protein>
<organism evidence="2 3">
    <name type="scientific">Cochleicola gelatinilyticus</name>
    <dbReference type="NCBI Taxonomy" id="1763537"/>
    <lineage>
        <taxon>Bacteria</taxon>
        <taxon>Pseudomonadati</taxon>
        <taxon>Bacteroidota</taxon>
        <taxon>Flavobacteriia</taxon>
        <taxon>Flavobacteriales</taxon>
        <taxon>Flavobacteriaceae</taxon>
        <taxon>Cochleicola</taxon>
    </lineage>
</organism>
<dbReference type="PANTHER" id="PTHR22916:SF3">
    <property type="entry name" value="UDP-GLCNAC:BETAGAL BETA-1,3-N-ACETYLGLUCOSAMINYLTRANSFERASE-LIKE PROTEIN 1"/>
    <property type="match status" value="1"/>
</dbReference>
<sequence>MKTISVIIPAYNSQETIREALESIVKQGDYKFEIIVVDDGSSDATKLKVDEFLIEFPKTNVRYFFQKNKGVSAARNFGLQKATGAYIAFLDSDDAWLPNKIQEQLAAFKTAPDIDMLGTNRDGIRHTSFFGNKIDTLHKLSSRLLLYKNYLMTSSILMKQEVAKQTGFFNETMSYSEDLEYFLRINNSFTCYLLNKSLVRSITGKQGFGESGLSANLWKMEKGELHNITMAYKMKVVNFPEYIFIYLYSFLKYLRRIVISVLR</sequence>
<reference evidence="2 3" key="1">
    <citation type="submission" date="2016-02" db="EMBL/GenBank/DDBJ databases">
        <title>Ulvibacter sp. LPB0005, isolated from Thais luteostoma.</title>
        <authorList>
            <person name="Shin S.-K."/>
            <person name="Yi H."/>
        </authorList>
    </citation>
    <scope>NUCLEOTIDE SEQUENCE [LARGE SCALE GENOMIC DNA]</scope>
    <source>
        <strain evidence="2 3">LPB0005</strain>
    </source>
</reference>
<dbReference type="CDD" id="cd00761">
    <property type="entry name" value="Glyco_tranf_GTA_type"/>
    <property type="match status" value="1"/>
</dbReference>
<dbReference type="SUPFAM" id="SSF53448">
    <property type="entry name" value="Nucleotide-diphospho-sugar transferases"/>
    <property type="match status" value="1"/>
</dbReference>
<name>A0A167J193_9FLAO</name>
<dbReference type="STRING" id="1763537.ULVI_05660"/>
<comment type="caution">
    <text evidence="2">The sequence shown here is derived from an EMBL/GenBank/DDBJ whole genome shotgun (WGS) entry which is preliminary data.</text>
</comment>
<dbReference type="OrthoDB" id="597270at2"/>
<dbReference type="InterPro" id="IPR001173">
    <property type="entry name" value="Glyco_trans_2-like"/>
</dbReference>
<evidence type="ECO:0000313" key="3">
    <source>
        <dbReference type="Proteomes" id="UP000077013"/>
    </source>
</evidence>
<dbReference type="Proteomes" id="UP000077013">
    <property type="component" value="Unassembled WGS sequence"/>
</dbReference>
<dbReference type="PANTHER" id="PTHR22916">
    <property type="entry name" value="GLYCOSYLTRANSFERASE"/>
    <property type="match status" value="1"/>
</dbReference>